<accession>A0A6L9EB30</accession>
<dbReference type="SUPFAM" id="SSF53383">
    <property type="entry name" value="PLP-dependent transferases"/>
    <property type="match status" value="1"/>
</dbReference>
<dbReference type="Proteomes" id="UP000475249">
    <property type="component" value="Unassembled WGS sequence"/>
</dbReference>
<protein>
    <submittedName>
        <fullName evidence="8">Aminotransferase class I/II-fold pyridoxal phosphate-dependent enzyme</fullName>
    </submittedName>
</protein>
<dbReference type="AlphaFoldDB" id="A0A6L9EB30"/>
<dbReference type="InterPro" id="IPR010977">
    <property type="entry name" value="Aromatic_deC"/>
</dbReference>
<dbReference type="GO" id="GO:0019752">
    <property type="term" value="P:carboxylic acid metabolic process"/>
    <property type="evidence" value="ECO:0007669"/>
    <property type="project" value="InterPro"/>
</dbReference>
<sequence length="479" mass="54231">MGKDLLGEVYSPSDFRHQGHQLIDKLADHLEESLKGENSKVIDWKIPVEEHKFWKRFFKEGDPDDFLERMLEHTIHIHHPKYMGHQISPAAPITGLSGLLSAFMNNGMGIYEMGAAPTAMERVVTDMLCSTVGYPEGANGFLTSGGTLANLTALLSARKNKASHDVWNEGTKTNLAVMVSEEAHYCIDRAVRIMGLGENGIIKIPTNADFSIRTDKLEEAYQQAKENGLEVFAIVGSAPATATGIHDNLESLARFAQENGLWFHVDAAHGGGAFFSEKYKHLLSGAAMSDSVVIDGHKMMMMPGITTALLFRDGTNSHTTFRQKADYLLEASREEDWYNLAKRTFECTKHMMSLHWYMLLKQYGPVIFDTFVSTLYDLGHQFADLIDQHPDFELAVRPMTNILCFRYRDKNHDEEALNRINQKIRQQILEEGTFYIVQTKLRGKHYLRTTIMNPFTTAEHFRGLLENIKQKAEQLSPRN</sequence>
<comment type="cofactor">
    <cofactor evidence="1 6 7">
        <name>pyridoxal 5'-phosphate</name>
        <dbReference type="ChEBI" id="CHEBI:597326"/>
    </cofactor>
</comment>
<comment type="caution">
    <text evidence="8">The sequence shown here is derived from an EMBL/GenBank/DDBJ whole genome shotgun (WGS) entry which is preliminary data.</text>
</comment>
<dbReference type="PRINTS" id="PR00800">
    <property type="entry name" value="YHDCRBOXLASE"/>
</dbReference>
<evidence type="ECO:0000313" key="9">
    <source>
        <dbReference type="Proteomes" id="UP000475249"/>
    </source>
</evidence>
<keyword evidence="8" id="KW-0808">Transferase</keyword>
<dbReference type="InterPro" id="IPR015424">
    <property type="entry name" value="PyrdxlP-dep_Trfase"/>
</dbReference>
<dbReference type="EMBL" id="WXYO01000002">
    <property type="protein sequence ID" value="NAS11649.1"/>
    <property type="molecule type" value="Genomic_DNA"/>
</dbReference>
<evidence type="ECO:0000313" key="8">
    <source>
        <dbReference type="EMBL" id="NAS11649.1"/>
    </source>
</evidence>
<evidence type="ECO:0000256" key="7">
    <source>
        <dbReference type="RuleBase" id="RU000382"/>
    </source>
</evidence>
<keyword evidence="3" id="KW-0210">Decarboxylase</keyword>
<proteinExistence type="inferred from homology"/>
<dbReference type="Gene3D" id="3.90.1150.170">
    <property type="match status" value="1"/>
</dbReference>
<dbReference type="GO" id="GO:0006520">
    <property type="term" value="P:amino acid metabolic process"/>
    <property type="evidence" value="ECO:0007669"/>
    <property type="project" value="InterPro"/>
</dbReference>
<dbReference type="GO" id="GO:0016831">
    <property type="term" value="F:carboxy-lyase activity"/>
    <property type="evidence" value="ECO:0007669"/>
    <property type="project" value="UniProtKB-KW"/>
</dbReference>
<keyword evidence="8" id="KW-0032">Aminotransferase</keyword>
<dbReference type="GO" id="GO:0008483">
    <property type="term" value="F:transaminase activity"/>
    <property type="evidence" value="ECO:0007669"/>
    <property type="project" value="UniProtKB-KW"/>
</dbReference>
<feature type="modified residue" description="N6-(pyridoxal phosphate)lysine" evidence="6">
    <location>
        <position position="298"/>
    </location>
</feature>
<dbReference type="Pfam" id="PF00282">
    <property type="entry name" value="Pyridoxal_deC"/>
    <property type="match status" value="1"/>
</dbReference>
<evidence type="ECO:0000256" key="1">
    <source>
        <dbReference type="ARBA" id="ARBA00001933"/>
    </source>
</evidence>
<gene>
    <name evidence="8" type="ORF">GTQ38_06525</name>
</gene>
<name>A0A6L9EB30_9FLAO</name>
<dbReference type="Gene3D" id="3.40.640.10">
    <property type="entry name" value="Type I PLP-dependent aspartate aminotransferase-like (Major domain)"/>
    <property type="match status" value="1"/>
</dbReference>
<organism evidence="8 9">
    <name type="scientific">Poritiphilus flavus</name>
    <dbReference type="NCBI Taxonomy" id="2697053"/>
    <lineage>
        <taxon>Bacteria</taxon>
        <taxon>Pseudomonadati</taxon>
        <taxon>Bacteroidota</taxon>
        <taxon>Flavobacteriia</taxon>
        <taxon>Flavobacteriales</taxon>
        <taxon>Flavobacteriaceae</taxon>
        <taxon>Poritiphilus</taxon>
    </lineage>
</organism>
<evidence type="ECO:0000256" key="3">
    <source>
        <dbReference type="ARBA" id="ARBA00022793"/>
    </source>
</evidence>
<dbReference type="InterPro" id="IPR002129">
    <property type="entry name" value="PyrdxlP-dep_de-COase"/>
</dbReference>
<dbReference type="PANTHER" id="PTHR45677:SF8">
    <property type="entry name" value="CYSTEINE SULFINIC ACID DECARBOXYLASE"/>
    <property type="match status" value="1"/>
</dbReference>
<dbReference type="RefSeq" id="WP_161434661.1">
    <property type="nucleotide sequence ID" value="NZ_WXYO01000002.1"/>
</dbReference>
<evidence type="ECO:0000256" key="6">
    <source>
        <dbReference type="PIRSR" id="PIRSR602129-50"/>
    </source>
</evidence>
<keyword evidence="9" id="KW-1185">Reference proteome</keyword>
<keyword evidence="4 6" id="KW-0663">Pyridoxal phosphate</keyword>
<keyword evidence="5 7" id="KW-0456">Lyase</keyword>
<dbReference type="GO" id="GO:0005737">
    <property type="term" value="C:cytoplasm"/>
    <property type="evidence" value="ECO:0007669"/>
    <property type="project" value="TreeGrafter"/>
</dbReference>
<evidence type="ECO:0000256" key="4">
    <source>
        <dbReference type="ARBA" id="ARBA00022898"/>
    </source>
</evidence>
<dbReference type="InterPro" id="IPR015421">
    <property type="entry name" value="PyrdxlP-dep_Trfase_major"/>
</dbReference>
<dbReference type="GO" id="GO:0030170">
    <property type="term" value="F:pyridoxal phosphate binding"/>
    <property type="evidence" value="ECO:0007669"/>
    <property type="project" value="InterPro"/>
</dbReference>
<reference evidence="8 9" key="1">
    <citation type="submission" date="2020-01" db="EMBL/GenBank/DDBJ databases">
        <title>Bacteria diversity of Porities sp.</title>
        <authorList>
            <person name="Wang G."/>
        </authorList>
    </citation>
    <scope>NUCLEOTIDE SEQUENCE [LARGE SCALE GENOMIC DNA]</scope>
    <source>
        <strain evidence="8 9">R33</strain>
    </source>
</reference>
<evidence type="ECO:0000256" key="2">
    <source>
        <dbReference type="ARBA" id="ARBA00009533"/>
    </source>
</evidence>
<dbReference type="PANTHER" id="PTHR45677">
    <property type="entry name" value="GLUTAMATE DECARBOXYLASE-RELATED"/>
    <property type="match status" value="1"/>
</dbReference>
<comment type="similarity">
    <text evidence="2 7">Belongs to the group II decarboxylase family.</text>
</comment>
<evidence type="ECO:0000256" key="5">
    <source>
        <dbReference type="ARBA" id="ARBA00023239"/>
    </source>
</evidence>